<evidence type="ECO:0000256" key="1">
    <source>
        <dbReference type="ARBA" id="ARBA00022676"/>
    </source>
</evidence>
<accession>A0A345NQV7</accession>
<organism evidence="5 6">
    <name type="scientific">Ornithinimicrobium avium</name>
    <dbReference type="NCBI Taxonomy" id="2283195"/>
    <lineage>
        <taxon>Bacteria</taxon>
        <taxon>Bacillati</taxon>
        <taxon>Actinomycetota</taxon>
        <taxon>Actinomycetes</taxon>
        <taxon>Micrococcales</taxon>
        <taxon>Ornithinimicrobiaceae</taxon>
        <taxon>Ornithinimicrobium</taxon>
    </lineage>
</organism>
<dbReference type="EMBL" id="CP031229">
    <property type="protein sequence ID" value="AXH97415.1"/>
    <property type="molecule type" value="Genomic_DNA"/>
</dbReference>
<name>A0A345NQV7_9MICO</name>
<dbReference type="Proteomes" id="UP000253790">
    <property type="component" value="Chromosome"/>
</dbReference>
<dbReference type="AlphaFoldDB" id="A0A345NQV7"/>
<dbReference type="RefSeq" id="WP_114929759.1">
    <property type="nucleotide sequence ID" value="NZ_CP031229.1"/>
</dbReference>
<dbReference type="PANTHER" id="PTHR12526">
    <property type="entry name" value="GLYCOSYLTRANSFERASE"/>
    <property type="match status" value="1"/>
</dbReference>
<keyword evidence="2 5" id="KW-0808">Transferase</keyword>
<sequence length="354" mass="38529">MHVVIIAAANHALREPFAGGLESLTWHLVRGLRRRGVEVTLFSGPGSDPALGAHEILVEPLELSQTARRDVAMPPERWLREHHSYLQAMLDLLGRTDVDLIHNNSLHYLPIALAATLPAPMLTTLHTPPTPWLEPAIRLMDQRRARFVAVSAHTARSWRHVTSAQVVLNGVDVEQWRPGPGGEDLVWFGRLVPEKAPHEAVRIALGAGQRIRLAGPVSDADYFDAAVRPLLGPRADYLGHLGTDDLAALVGQSAATLVTPVWDEPYGLVAAESLACGTPVLGYDRGGLREFVPPDCGVLVPGGDLQEATRRVEEAAGLDRATCRRQAVQHCSVERMIEDYLEVYAQVLAPGRAA</sequence>
<evidence type="ECO:0000256" key="2">
    <source>
        <dbReference type="ARBA" id="ARBA00022679"/>
    </source>
</evidence>
<protein>
    <submittedName>
        <fullName evidence="5">Glycosyltransferase family 4 protein</fullName>
    </submittedName>
</protein>
<evidence type="ECO:0000313" key="5">
    <source>
        <dbReference type="EMBL" id="AXH97415.1"/>
    </source>
</evidence>
<dbReference type="Pfam" id="PF13439">
    <property type="entry name" value="Glyco_transf_4"/>
    <property type="match status" value="1"/>
</dbReference>
<keyword evidence="6" id="KW-1185">Reference proteome</keyword>
<dbReference type="InterPro" id="IPR001296">
    <property type="entry name" value="Glyco_trans_1"/>
</dbReference>
<evidence type="ECO:0000259" key="4">
    <source>
        <dbReference type="Pfam" id="PF13439"/>
    </source>
</evidence>
<dbReference type="InterPro" id="IPR028098">
    <property type="entry name" value="Glyco_trans_4-like_N"/>
</dbReference>
<feature type="domain" description="Glycosyl transferase family 1" evidence="3">
    <location>
        <begin position="184"/>
        <end position="315"/>
    </location>
</feature>
<evidence type="ECO:0000259" key="3">
    <source>
        <dbReference type="Pfam" id="PF00534"/>
    </source>
</evidence>
<proteinExistence type="predicted"/>
<dbReference type="KEGG" id="orn:DV701_16025"/>
<dbReference type="Gene3D" id="3.40.50.2000">
    <property type="entry name" value="Glycogen Phosphorylase B"/>
    <property type="match status" value="2"/>
</dbReference>
<dbReference type="OrthoDB" id="9809227at2"/>
<reference evidence="5 6" key="1">
    <citation type="submission" date="2018-07" db="EMBL/GenBank/DDBJ databases">
        <title>Complete genome sequencing of Ornithinimicrobium sp. AMA3305.</title>
        <authorList>
            <person name="Bae J.-W."/>
        </authorList>
    </citation>
    <scope>NUCLEOTIDE SEQUENCE [LARGE SCALE GENOMIC DNA]</scope>
    <source>
        <strain evidence="5 6">AMA3305</strain>
    </source>
</reference>
<dbReference type="SUPFAM" id="SSF53756">
    <property type="entry name" value="UDP-Glycosyltransferase/glycogen phosphorylase"/>
    <property type="match status" value="1"/>
</dbReference>
<feature type="domain" description="Glycosyltransferase subfamily 4-like N-terminal" evidence="4">
    <location>
        <begin position="19"/>
        <end position="175"/>
    </location>
</feature>
<dbReference type="PANTHER" id="PTHR12526:SF595">
    <property type="entry name" value="BLL5217 PROTEIN"/>
    <property type="match status" value="1"/>
</dbReference>
<keyword evidence="1" id="KW-0328">Glycosyltransferase</keyword>
<evidence type="ECO:0000313" key="6">
    <source>
        <dbReference type="Proteomes" id="UP000253790"/>
    </source>
</evidence>
<dbReference type="GO" id="GO:0016757">
    <property type="term" value="F:glycosyltransferase activity"/>
    <property type="evidence" value="ECO:0007669"/>
    <property type="project" value="UniProtKB-KW"/>
</dbReference>
<dbReference type="Pfam" id="PF00534">
    <property type="entry name" value="Glycos_transf_1"/>
    <property type="match status" value="1"/>
</dbReference>
<gene>
    <name evidence="5" type="ORF">DV701_16025</name>
</gene>